<evidence type="ECO:0000313" key="4">
    <source>
        <dbReference type="EMBL" id="OBK20358.1"/>
    </source>
</evidence>
<feature type="domain" description="AMP-dependent synthetase/ligase" evidence="2">
    <location>
        <begin position="14"/>
        <end position="364"/>
    </location>
</feature>
<dbReference type="Gene3D" id="3.30.300.30">
    <property type="match status" value="1"/>
</dbReference>
<evidence type="ECO:0000256" key="1">
    <source>
        <dbReference type="SAM" id="MobiDB-lite"/>
    </source>
</evidence>
<feature type="region of interest" description="Disordered" evidence="1">
    <location>
        <begin position="106"/>
        <end position="178"/>
    </location>
</feature>
<dbReference type="InterPro" id="IPR045851">
    <property type="entry name" value="AMP-bd_C_sf"/>
</dbReference>
<dbReference type="RefSeq" id="WP_065036203.1">
    <property type="nucleotide sequence ID" value="NZ_LZLR01000132.1"/>
</dbReference>
<dbReference type="EMBL" id="LZLR01000132">
    <property type="protein sequence ID" value="OBK20358.1"/>
    <property type="molecule type" value="Genomic_DNA"/>
</dbReference>
<dbReference type="Pfam" id="PF00501">
    <property type="entry name" value="AMP-binding"/>
    <property type="match status" value="1"/>
</dbReference>
<name>A0A1A3URK4_MYCAS</name>
<organism evidence="4 5">
    <name type="scientific">Mycobacterium asiaticum</name>
    <dbReference type="NCBI Taxonomy" id="1790"/>
    <lineage>
        <taxon>Bacteria</taxon>
        <taxon>Bacillati</taxon>
        <taxon>Actinomycetota</taxon>
        <taxon>Actinomycetes</taxon>
        <taxon>Mycobacteriales</taxon>
        <taxon>Mycobacteriaceae</taxon>
        <taxon>Mycobacterium</taxon>
    </lineage>
</organism>
<dbReference type="AlphaFoldDB" id="A0A1A3URK4"/>
<comment type="caution">
    <text evidence="4">The sequence shown here is derived from an EMBL/GenBank/DDBJ whole genome shotgun (WGS) entry which is preliminary data.</text>
</comment>
<dbReference type="PANTHER" id="PTHR43201:SF32">
    <property type="entry name" value="2-SUCCINYLBENZOATE--COA LIGASE, CHLOROPLASTIC_PEROXISOMAL"/>
    <property type="match status" value="1"/>
</dbReference>
<dbReference type="SUPFAM" id="SSF56801">
    <property type="entry name" value="Acetyl-CoA synthetase-like"/>
    <property type="match status" value="1"/>
</dbReference>
<proteinExistence type="predicted"/>
<evidence type="ECO:0000313" key="5">
    <source>
        <dbReference type="Proteomes" id="UP000093819"/>
    </source>
</evidence>
<dbReference type="OrthoDB" id="9803968at2"/>
<gene>
    <name evidence="4" type="ORF">A5635_25070</name>
</gene>
<evidence type="ECO:0000259" key="3">
    <source>
        <dbReference type="Pfam" id="PF13193"/>
    </source>
</evidence>
<dbReference type="GO" id="GO:0006631">
    <property type="term" value="P:fatty acid metabolic process"/>
    <property type="evidence" value="ECO:0007669"/>
    <property type="project" value="TreeGrafter"/>
</dbReference>
<sequence length="512" mass="54902">MTVAPIGTQISQLAELAPDEPAVTCAGHTLTRAELDASTNRLARAYAERGVTQGSYVSIVLPNSVEWVQATVACWKLGAIPQPLSPRMPDAEFAGLLELKPRSLLVGRADPRGGDRQRGVAGRNGSPPSGQGEIPSVPTGFVDNSQSDAPLPEAVSPAWKSLASGGSTGRPKLIEAGGDSRVPAAIGYPLGAQEGDTTLVPVPLSHNTGFTTATMALLMRHHLVLLPRFDPHEFLRLIAEHRVTFLTTVPTIMQRVLPVYNADPGSYDLSSIRRFWHVGAPCPPAVKEAWIKLLGPEALWELYGGTELQALTFINGEQWLAHPGSVGQVVAGEMKVLDDDGNPCPPGVVGEIYMRPSPGSAPTYRYVGVKAKSRDGWDSLGDLGYFDADGFLYLSDRRVDMFTVGGRNVYPAEIENAMSAHPDVLSCLVVGVPDEDLGQVPYALVHTIAGSELDAAAVQRFVGEHLAAYKVPRTVEFVDTPLRDDAGKARRSAVRDEVVARLHSGQPREDRP</sequence>
<accession>A0A1A3URK4</accession>
<dbReference type="GO" id="GO:0031956">
    <property type="term" value="F:medium-chain fatty acid-CoA ligase activity"/>
    <property type="evidence" value="ECO:0007669"/>
    <property type="project" value="TreeGrafter"/>
</dbReference>
<evidence type="ECO:0000259" key="2">
    <source>
        <dbReference type="Pfam" id="PF00501"/>
    </source>
</evidence>
<reference evidence="4 5" key="1">
    <citation type="submission" date="2016-06" db="EMBL/GenBank/DDBJ databases">
        <authorList>
            <person name="Kjaerup R.B."/>
            <person name="Dalgaard T.S."/>
            <person name="Juul-Madsen H.R."/>
        </authorList>
    </citation>
    <scope>NUCLEOTIDE SEQUENCE [LARGE SCALE GENOMIC DNA]</scope>
    <source>
        <strain evidence="4 5">1245335.1</strain>
    </source>
</reference>
<feature type="compositionally biased region" description="Basic and acidic residues" evidence="1">
    <location>
        <begin position="109"/>
        <end position="118"/>
    </location>
</feature>
<feature type="domain" description="AMP-binding enzyme C-terminal" evidence="3">
    <location>
        <begin position="413"/>
        <end position="480"/>
    </location>
</feature>
<dbReference type="Gene3D" id="3.40.50.12780">
    <property type="entry name" value="N-terminal domain of ligase-like"/>
    <property type="match status" value="1"/>
</dbReference>
<dbReference type="Proteomes" id="UP000093819">
    <property type="component" value="Unassembled WGS sequence"/>
</dbReference>
<dbReference type="Pfam" id="PF13193">
    <property type="entry name" value="AMP-binding_C"/>
    <property type="match status" value="1"/>
</dbReference>
<dbReference type="InterPro" id="IPR000873">
    <property type="entry name" value="AMP-dep_synth/lig_dom"/>
</dbReference>
<dbReference type="InterPro" id="IPR042099">
    <property type="entry name" value="ANL_N_sf"/>
</dbReference>
<dbReference type="PANTHER" id="PTHR43201">
    <property type="entry name" value="ACYL-COA SYNTHETASE"/>
    <property type="match status" value="1"/>
</dbReference>
<protein>
    <submittedName>
        <fullName evidence="4">AMP-dependent synthetase</fullName>
    </submittedName>
</protein>
<dbReference type="InterPro" id="IPR025110">
    <property type="entry name" value="AMP-bd_C"/>
</dbReference>